<organism evidence="2 3">
    <name type="scientific">Caenorhabditis angaria</name>
    <dbReference type="NCBI Taxonomy" id="860376"/>
    <lineage>
        <taxon>Eukaryota</taxon>
        <taxon>Metazoa</taxon>
        <taxon>Ecdysozoa</taxon>
        <taxon>Nematoda</taxon>
        <taxon>Chromadorea</taxon>
        <taxon>Rhabditida</taxon>
        <taxon>Rhabditina</taxon>
        <taxon>Rhabditomorpha</taxon>
        <taxon>Rhabditoidea</taxon>
        <taxon>Rhabditidae</taxon>
        <taxon>Peloderinae</taxon>
        <taxon>Caenorhabditis</taxon>
    </lineage>
</organism>
<name>A0A9P1I7N9_9PELO</name>
<proteinExistence type="predicted"/>
<evidence type="ECO:0000313" key="3">
    <source>
        <dbReference type="Proteomes" id="UP001152747"/>
    </source>
</evidence>
<dbReference type="EMBL" id="CANHGI010000001">
    <property type="protein sequence ID" value="CAI5439571.1"/>
    <property type="molecule type" value="Genomic_DNA"/>
</dbReference>
<dbReference type="Proteomes" id="UP001152747">
    <property type="component" value="Unassembled WGS sequence"/>
</dbReference>
<accession>A0A9P1I7N9</accession>
<keyword evidence="3" id="KW-1185">Reference proteome</keyword>
<dbReference type="AlphaFoldDB" id="A0A9P1I7N9"/>
<feature type="signal peptide" evidence="1">
    <location>
        <begin position="1"/>
        <end position="16"/>
    </location>
</feature>
<gene>
    <name evidence="2" type="ORF">CAMP_LOCUS2208</name>
</gene>
<feature type="chain" id="PRO_5040324864" evidence="1">
    <location>
        <begin position="17"/>
        <end position="177"/>
    </location>
</feature>
<evidence type="ECO:0000256" key="1">
    <source>
        <dbReference type="SAM" id="SignalP"/>
    </source>
</evidence>
<sequence>MLKSIGILAFLGGVLAHGQGQIQHNRIRNDQGVVDLEEGSLVSRIQDTKSKGCELGHKRRIGKGSYYEECLPRYETNGCYAGFATPPEFVANGETIDRLYSEKQVGFRYKCEKTADYIYFAPESCFVIREDGKRVHIPMGKSAIGRNSQRVHCKKNSAGEYSFEYGEIAKAGEPDLQ</sequence>
<dbReference type="OrthoDB" id="5821402at2759"/>
<keyword evidence="1" id="KW-0732">Signal</keyword>
<comment type="caution">
    <text evidence="2">The sequence shown here is derived from an EMBL/GenBank/DDBJ whole genome shotgun (WGS) entry which is preliminary data.</text>
</comment>
<protein>
    <submittedName>
        <fullName evidence="2">Uncharacterized protein</fullName>
    </submittedName>
</protein>
<reference evidence="2" key="1">
    <citation type="submission" date="2022-11" db="EMBL/GenBank/DDBJ databases">
        <authorList>
            <person name="Kikuchi T."/>
        </authorList>
    </citation>
    <scope>NUCLEOTIDE SEQUENCE</scope>
    <source>
        <strain evidence="2">PS1010</strain>
    </source>
</reference>
<evidence type="ECO:0000313" key="2">
    <source>
        <dbReference type="EMBL" id="CAI5439571.1"/>
    </source>
</evidence>